<name>A0A517LX72_9BACT</name>
<reference evidence="1 2" key="1">
    <citation type="submission" date="2019-02" db="EMBL/GenBank/DDBJ databases">
        <title>Deep-cultivation of Planctomycetes and their phenomic and genomic characterization uncovers novel biology.</title>
        <authorList>
            <person name="Wiegand S."/>
            <person name="Jogler M."/>
            <person name="Boedeker C."/>
            <person name="Pinto D."/>
            <person name="Vollmers J."/>
            <person name="Rivas-Marin E."/>
            <person name="Kohn T."/>
            <person name="Peeters S.H."/>
            <person name="Heuer A."/>
            <person name="Rast P."/>
            <person name="Oberbeckmann S."/>
            <person name="Bunk B."/>
            <person name="Jeske O."/>
            <person name="Meyerdierks A."/>
            <person name="Storesund J.E."/>
            <person name="Kallscheuer N."/>
            <person name="Luecker S."/>
            <person name="Lage O.M."/>
            <person name="Pohl T."/>
            <person name="Merkel B.J."/>
            <person name="Hornburger P."/>
            <person name="Mueller R.-W."/>
            <person name="Bruemmer F."/>
            <person name="Labrenz M."/>
            <person name="Spormann A.M."/>
            <person name="Op den Camp H."/>
            <person name="Overmann J."/>
            <person name="Amann R."/>
            <person name="Jetten M.S.M."/>
            <person name="Mascher T."/>
            <person name="Medema M.H."/>
            <person name="Devos D.P."/>
            <person name="Kaster A.-K."/>
            <person name="Ovreas L."/>
            <person name="Rohde M."/>
            <person name="Galperin M.Y."/>
            <person name="Jogler C."/>
        </authorList>
    </citation>
    <scope>NUCLEOTIDE SEQUENCE [LARGE SCALE GENOMIC DNA]</scope>
    <source>
        <strain evidence="1 2">EC9</strain>
    </source>
</reference>
<proteinExistence type="predicted"/>
<evidence type="ECO:0000313" key="1">
    <source>
        <dbReference type="EMBL" id="QDS87218.1"/>
    </source>
</evidence>
<dbReference type="AlphaFoldDB" id="A0A517LX72"/>
<dbReference type="RefSeq" id="WP_145343422.1">
    <property type="nucleotide sequence ID" value="NZ_CP036261.1"/>
</dbReference>
<evidence type="ECO:0000313" key="2">
    <source>
        <dbReference type="Proteomes" id="UP000319557"/>
    </source>
</evidence>
<organism evidence="1 2">
    <name type="scientific">Rosistilla ulvae</name>
    <dbReference type="NCBI Taxonomy" id="1930277"/>
    <lineage>
        <taxon>Bacteria</taxon>
        <taxon>Pseudomonadati</taxon>
        <taxon>Planctomycetota</taxon>
        <taxon>Planctomycetia</taxon>
        <taxon>Pirellulales</taxon>
        <taxon>Pirellulaceae</taxon>
        <taxon>Rosistilla</taxon>
    </lineage>
</organism>
<protein>
    <submittedName>
        <fullName evidence="1">Uncharacterized protein</fullName>
    </submittedName>
</protein>
<dbReference type="KEGG" id="ruv:EC9_13960"/>
<dbReference type="OrthoDB" id="281881at2"/>
<gene>
    <name evidence="1" type="ORF">EC9_13960</name>
</gene>
<accession>A0A517LX72</accession>
<dbReference type="Proteomes" id="UP000319557">
    <property type="component" value="Chromosome"/>
</dbReference>
<keyword evidence="2" id="KW-1185">Reference proteome</keyword>
<sequence>MDKNTLKLHAPRRESLPSAPAVTVSVGDLVPLLVDAWETDRNWLRDFCKDEVSVSEDLYEVLLAYHQIRRCEAA</sequence>
<dbReference type="EMBL" id="CP036261">
    <property type="protein sequence ID" value="QDS87218.1"/>
    <property type="molecule type" value="Genomic_DNA"/>
</dbReference>